<dbReference type="PIRSF" id="PIRSF001365">
    <property type="entry name" value="DHDPS"/>
    <property type="match status" value="1"/>
</dbReference>
<dbReference type="AlphaFoldDB" id="A0A6M0QU80"/>
<evidence type="ECO:0000313" key="6">
    <source>
        <dbReference type="EMBL" id="NEY90203.1"/>
    </source>
</evidence>
<dbReference type="Pfam" id="PF00701">
    <property type="entry name" value="DHDPS"/>
    <property type="match status" value="1"/>
</dbReference>
<evidence type="ECO:0000313" key="7">
    <source>
        <dbReference type="Proteomes" id="UP000477782"/>
    </source>
</evidence>
<dbReference type="CDD" id="cd00408">
    <property type="entry name" value="DHDPS-like"/>
    <property type="match status" value="1"/>
</dbReference>
<dbReference type="InterPro" id="IPR013785">
    <property type="entry name" value="Aldolase_TIM"/>
</dbReference>
<comment type="similarity">
    <text evidence="1 3">Belongs to the DapA family.</text>
</comment>
<evidence type="ECO:0000256" key="3">
    <source>
        <dbReference type="PIRNR" id="PIRNR001365"/>
    </source>
</evidence>
<evidence type="ECO:0000256" key="2">
    <source>
        <dbReference type="ARBA" id="ARBA00023239"/>
    </source>
</evidence>
<dbReference type="GO" id="GO:0008840">
    <property type="term" value="F:4-hydroxy-tetrahydrodipicolinate synthase activity"/>
    <property type="evidence" value="ECO:0007669"/>
    <property type="project" value="TreeGrafter"/>
</dbReference>
<feature type="active site" description="Proton donor/acceptor" evidence="4">
    <location>
        <position position="134"/>
    </location>
</feature>
<organism evidence="6 7">
    <name type="scientific">Tabrizicola oligotrophica</name>
    <dbReference type="NCBI Taxonomy" id="2710650"/>
    <lineage>
        <taxon>Bacteria</taxon>
        <taxon>Pseudomonadati</taxon>
        <taxon>Pseudomonadota</taxon>
        <taxon>Alphaproteobacteria</taxon>
        <taxon>Rhodobacterales</taxon>
        <taxon>Paracoccaceae</taxon>
        <taxon>Tabrizicola</taxon>
    </lineage>
</organism>
<dbReference type="GO" id="GO:0005829">
    <property type="term" value="C:cytosol"/>
    <property type="evidence" value="ECO:0007669"/>
    <property type="project" value="TreeGrafter"/>
</dbReference>
<evidence type="ECO:0000256" key="4">
    <source>
        <dbReference type="PIRSR" id="PIRSR001365-1"/>
    </source>
</evidence>
<dbReference type="EMBL" id="JAAIVJ010000003">
    <property type="protein sequence ID" value="NEY90203.1"/>
    <property type="molecule type" value="Genomic_DNA"/>
</dbReference>
<proteinExistence type="inferred from homology"/>
<evidence type="ECO:0000256" key="5">
    <source>
        <dbReference type="PIRSR" id="PIRSR001365-2"/>
    </source>
</evidence>
<accession>A0A6M0QU80</accession>
<dbReference type="SMART" id="SM01130">
    <property type="entry name" value="DHDPS"/>
    <property type="match status" value="1"/>
</dbReference>
<dbReference type="InterPro" id="IPR002220">
    <property type="entry name" value="DapA-like"/>
</dbReference>
<comment type="caution">
    <text evidence="6">The sequence shown here is derived from an EMBL/GenBank/DDBJ whole genome shotgun (WGS) entry which is preliminary data.</text>
</comment>
<dbReference type="PRINTS" id="PR00146">
    <property type="entry name" value="DHPICSNTHASE"/>
</dbReference>
<dbReference type="SUPFAM" id="SSF51569">
    <property type="entry name" value="Aldolase"/>
    <property type="match status" value="1"/>
</dbReference>
<gene>
    <name evidence="6" type="ORF">G4Z14_07805</name>
</gene>
<sequence>MKLQGVMPALVTPYDAGGEIDFVAFEAHLTALRAAGVSGWVPCGSSGEYNLMSNAERDSVLQFVKDFAKPGETLIAGTNAPSTAGVIANTKRAKAMGYDAVLLAVPFYTKPTQAEIIRHFNAVIDATDMNIVLYSYPGKDGVEIEYESLDALADNPRVIGIKESSGVMQRAIGISTRYAGRIQLVSGSDDIAWDFMHWGADSWICGPANCMAKPVCEMDTAFRAGNHARAKEIMQAVWPAMNVLESGKFVQKLKYGCELQGNPVGECRMPFGPLTEAEKAEFAAAMQPILNWK</sequence>
<feature type="active site" description="Schiff-base intermediate with substrate" evidence="4">
    <location>
        <position position="162"/>
    </location>
</feature>
<keyword evidence="2 3" id="KW-0456">Lyase</keyword>
<dbReference type="Proteomes" id="UP000477782">
    <property type="component" value="Unassembled WGS sequence"/>
</dbReference>
<feature type="binding site" evidence="5">
    <location>
        <position position="204"/>
    </location>
    <ligand>
        <name>pyruvate</name>
        <dbReference type="ChEBI" id="CHEBI:15361"/>
    </ligand>
</feature>
<keyword evidence="7" id="KW-1185">Reference proteome</keyword>
<reference evidence="6 7" key="1">
    <citation type="submission" date="2020-02" db="EMBL/GenBank/DDBJ databases">
        <authorList>
            <person name="Chen W.-M."/>
        </authorList>
    </citation>
    <scope>NUCLEOTIDE SEQUENCE [LARGE SCALE GENOMIC DNA]</scope>
    <source>
        <strain evidence="6 7">KMS-5</strain>
    </source>
</reference>
<name>A0A6M0QU80_9RHOB</name>
<protein>
    <submittedName>
        <fullName evidence="6">Dihydrodipicolinate synthase family protein</fullName>
    </submittedName>
</protein>
<dbReference type="Gene3D" id="3.20.20.70">
    <property type="entry name" value="Aldolase class I"/>
    <property type="match status" value="1"/>
</dbReference>
<evidence type="ECO:0000256" key="1">
    <source>
        <dbReference type="ARBA" id="ARBA00007592"/>
    </source>
</evidence>
<dbReference type="PANTHER" id="PTHR12128">
    <property type="entry name" value="DIHYDRODIPICOLINATE SYNTHASE"/>
    <property type="match status" value="1"/>
</dbReference>
<dbReference type="PANTHER" id="PTHR12128:SF66">
    <property type="entry name" value="4-HYDROXY-2-OXOGLUTARATE ALDOLASE, MITOCHONDRIAL"/>
    <property type="match status" value="1"/>
</dbReference>